<evidence type="ECO:0000256" key="3">
    <source>
        <dbReference type="ARBA" id="ARBA00022737"/>
    </source>
</evidence>
<dbReference type="GO" id="GO:0005507">
    <property type="term" value="F:copper ion binding"/>
    <property type="evidence" value="ECO:0007669"/>
    <property type="project" value="InterPro"/>
</dbReference>
<keyword evidence="1" id="KW-0479">Metal-binding</keyword>
<dbReference type="GO" id="GO:0007154">
    <property type="term" value="P:cell communication"/>
    <property type="evidence" value="ECO:0007669"/>
    <property type="project" value="InterPro"/>
</dbReference>
<dbReference type="InterPro" id="IPR026444">
    <property type="entry name" value="Secre_tail"/>
</dbReference>
<name>A0A5B8V661_9BACT</name>
<dbReference type="Gene3D" id="2.60.40.2030">
    <property type="match status" value="1"/>
</dbReference>
<accession>A0A5B8V661</accession>
<dbReference type="PANTHER" id="PTHR48267:SF1">
    <property type="entry name" value="BILIRUBIN OXIDASE"/>
    <property type="match status" value="1"/>
</dbReference>
<keyword evidence="8" id="KW-1185">Reference proteome</keyword>
<dbReference type="SUPFAM" id="SSF49503">
    <property type="entry name" value="Cupredoxins"/>
    <property type="match status" value="3"/>
</dbReference>
<evidence type="ECO:0000313" key="8">
    <source>
        <dbReference type="Proteomes" id="UP000321533"/>
    </source>
</evidence>
<dbReference type="Proteomes" id="UP000321533">
    <property type="component" value="Chromosome"/>
</dbReference>
<dbReference type="InterPro" id="IPR003644">
    <property type="entry name" value="Calx_beta"/>
</dbReference>
<keyword evidence="2" id="KW-0732">Signal</keyword>
<dbReference type="Pfam" id="PF07732">
    <property type="entry name" value="Cu-oxidase_3"/>
    <property type="match status" value="1"/>
</dbReference>
<dbReference type="SMART" id="SM00237">
    <property type="entry name" value="Calx_beta"/>
    <property type="match status" value="1"/>
</dbReference>
<dbReference type="InterPro" id="IPR008972">
    <property type="entry name" value="Cupredoxin"/>
</dbReference>
<dbReference type="Pfam" id="PF18962">
    <property type="entry name" value="Por_Secre_tail"/>
    <property type="match status" value="1"/>
</dbReference>
<dbReference type="KEGG" id="pgin:FRZ67_06270"/>
<dbReference type="GO" id="GO:0016491">
    <property type="term" value="F:oxidoreductase activity"/>
    <property type="evidence" value="ECO:0007669"/>
    <property type="project" value="UniProtKB-KW"/>
</dbReference>
<evidence type="ECO:0000256" key="1">
    <source>
        <dbReference type="ARBA" id="ARBA00022723"/>
    </source>
</evidence>
<dbReference type="InterPro" id="IPR038081">
    <property type="entry name" value="CalX-like_sf"/>
</dbReference>
<proteinExistence type="predicted"/>
<dbReference type="SUPFAM" id="SSF141072">
    <property type="entry name" value="CalX-like"/>
    <property type="match status" value="1"/>
</dbReference>
<dbReference type="CDD" id="cd13890">
    <property type="entry name" value="CuRO_3_CueO_FtsP"/>
    <property type="match status" value="1"/>
</dbReference>
<dbReference type="AlphaFoldDB" id="A0A5B8V661"/>
<keyword evidence="4" id="KW-0106">Calcium</keyword>
<protein>
    <submittedName>
        <fullName evidence="7">T9SS type A sorting domain-containing protein</fullName>
    </submittedName>
</protein>
<dbReference type="InterPro" id="IPR045087">
    <property type="entry name" value="Cu-oxidase_fam"/>
</dbReference>
<organism evidence="7 8">
    <name type="scientific">Panacibacter ginsenosidivorans</name>
    <dbReference type="NCBI Taxonomy" id="1813871"/>
    <lineage>
        <taxon>Bacteria</taxon>
        <taxon>Pseudomonadati</taxon>
        <taxon>Bacteroidota</taxon>
        <taxon>Chitinophagia</taxon>
        <taxon>Chitinophagales</taxon>
        <taxon>Chitinophagaceae</taxon>
        <taxon>Panacibacter</taxon>
    </lineage>
</organism>
<evidence type="ECO:0000256" key="5">
    <source>
        <dbReference type="ARBA" id="ARBA00023002"/>
    </source>
</evidence>
<dbReference type="Pfam" id="PF03160">
    <property type="entry name" value="Calx-beta"/>
    <property type="match status" value="1"/>
</dbReference>
<dbReference type="InterPro" id="IPR011706">
    <property type="entry name" value="Cu-oxidase_C"/>
</dbReference>
<dbReference type="InterPro" id="IPR002355">
    <property type="entry name" value="Cu_oxidase_Cu_BS"/>
</dbReference>
<dbReference type="NCBIfam" id="TIGR04183">
    <property type="entry name" value="Por_Secre_tail"/>
    <property type="match status" value="1"/>
</dbReference>
<dbReference type="RefSeq" id="WP_147188720.1">
    <property type="nucleotide sequence ID" value="NZ_CP042435.1"/>
</dbReference>
<gene>
    <name evidence="7" type="ORF">FRZ67_06270</name>
</gene>
<dbReference type="EMBL" id="CP042435">
    <property type="protein sequence ID" value="QEC66920.1"/>
    <property type="molecule type" value="Genomic_DNA"/>
</dbReference>
<reference evidence="7 8" key="1">
    <citation type="journal article" date="2016" name="Int. J. Syst. Evol. Microbiol.">
        <title>Panacibacter ginsenosidivorans gen. nov., sp. nov., with ginsenoside converting activity isolated from soil of a ginseng field.</title>
        <authorList>
            <person name="Siddiqi M.Z."/>
            <person name="Muhammad Shafi S."/>
            <person name="Choi K.D."/>
            <person name="Im W.T."/>
        </authorList>
    </citation>
    <scope>NUCLEOTIDE SEQUENCE [LARGE SCALE GENOMIC DNA]</scope>
    <source>
        <strain evidence="7 8">Gsoil1550</strain>
    </source>
</reference>
<keyword evidence="5" id="KW-0560">Oxidoreductase</keyword>
<dbReference type="Gene3D" id="2.60.40.420">
    <property type="entry name" value="Cupredoxins - blue copper proteins"/>
    <property type="match status" value="3"/>
</dbReference>
<evidence type="ECO:0000259" key="6">
    <source>
        <dbReference type="SMART" id="SM00237"/>
    </source>
</evidence>
<dbReference type="GO" id="GO:0016020">
    <property type="term" value="C:membrane"/>
    <property type="evidence" value="ECO:0007669"/>
    <property type="project" value="InterPro"/>
</dbReference>
<sequence length="749" mass="82044">MKTLSVSWFAYVFAFAFLQFSNTNNNEAAVKKVLAYKQQNTISCGANKTSLTSNGYTFTYLPFTGWNYNVTAPESGFNTLFIPDTLSGTNFTLRIHDSTKQYLSGLATATSAYNNNDILGPTLIFNKGTTVQMHVRNELQDSTTVHWHGIHLPAIMDGGPHQVIAPGALWEPKWVVKNNAATYWYHPHLHQKTSQQLIQGLGGMIIVRDDKESTLNLPRTYGVDDIPLILNDKRFEAVSNQFVMSRYGDTMMCNGTLNAQFNIPAQVVRFRLLNAAPDRAYNIGFSDNRSFSVIGGDAGLLNSPVALTRYIMSPGERIEILLDFSGQINQAVTLRAFNSELPSDISGSDPDNAKTADFVRNALGARDFDILKLNIAGATANAVTAMPATLITNETIDSTQATVTRTIKITQAGLACPDPTTKCAWFNKQFFDMNRIDYKVKQDATEIWEITNNALTSHPFHIHDVSFKILSKSNGPVEAYEKGWKDVILIRKGTTVRFIAKFSDYADSSHPYMYHCHVSFHEDEGMMGQFVVMPPAPALPTITVINKSTTEGNTGVAPMNFTVTLSAPSTQTITVNYLTKDVTALAPGDYVAASGVLTFAPGETIKAIPVTINGDTSPESNETFKLLLKKPANATLAVTAAKGTIINDDAAFASAISNSLLIDKTGIQTYPNPVVNGILSIKIPLIFKDQLQLIIADVTGTVVKTQKINSGTANIQVEVNNLISGMYFFTLQSNKNVVYKQQVEILQSN</sequence>
<keyword evidence="3" id="KW-0677">Repeat</keyword>
<feature type="domain" description="Calx-beta" evidence="6">
    <location>
        <begin position="542"/>
        <end position="629"/>
    </location>
</feature>
<evidence type="ECO:0000256" key="2">
    <source>
        <dbReference type="ARBA" id="ARBA00022729"/>
    </source>
</evidence>
<dbReference type="PANTHER" id="PTHR48267">
    <property type="entry name" value="CUPREDOXIN SUPERFAMILY PROTEIN"/>
    <property type="match status" value="1"/>
</dbReference>
<evidence type="ECO:0000256" key="4">
    <source>
        <dbReference type="ARBA" id="ARBA00022837"/>
    </source>
</evidence>
<dbReference type="InterPro" id="IPR011707">
    <property type="entry name" value="Cu-oxidase-like_N"/>
</dbReference>
<dbReference type="Pfam" id="PF07731">
    <property type="entry name" value="Cu-oxidase_2"/>
    <property type="match status" value="1"/>
</dbReference>
<dbReference type="OrthoDB" id="9757546at2"/>
<dbReference type="PROSITE" id="PS00080">
    <property type="entry name" value="MULTICOPPER_OXIDASE2"/>
    <property type="match status" value="1"/>
</dbReference>
<evidence type="ECO:0000313" key="7">
    <source>
        <dbReference type="EMBL" id="QEC66920.1"/>
    </source>
</evidence>